<gene>
    <name evidence="1" type="ORF">DIU31_027770</name>
</gene>
<dbReference type="Pfam" id="PF10962">
    <property type="entry name" value="DUF2764"/>
    <property type="match status" value="1"/>
</dbReference>
<dbReference type="InterPro" id="IPR024492">
    <property type="entry name" value="DUF2764"/>
</dbReference>
<dbReference type="AlphaFoldDB" id="A0AAE6JJN9"/>
<protein>
    <submittedName>
        <fullName evidence="1">DUF2764 family protein</fullName>
    </submittedName>
</protein>
<reference evidence="1 2" key="1">
    <citation type="submission" date="2019-08" db="EMBL/GenBank/DDBJ databases">
        <title>Comparative genome analysis confer to the adaptation heavy metal polluted environment.</title>
        <authorList>
            <person name="Li Y."/>
        </authorList>
    </citation>
    <scope>NUCLEOTIDE SEQUENCE [LARGE SCALE GENOMIC DNA]</scope>
    <source>
        <strain evidence="1 2">P2</strain>
    </source>
</reference>
<evidence type="ECO:0000313" key="1">
    <source>
        <dbReference type="EMBL" id="QEM07119.1"/>
    </source>
</evidence>
<evidence type="ECO:0000313" key="2">
    <source>
        <dbReference type="Proteomes" id="UP000250557"/>
    </source>
</evidence>
<sequence>MKITTWIFPAGSLRNSSRGICVRAHWNGFTAQKKTNMSEQHYFYLISGLPDISAEDAHLPFSAKAFLDEHKAQVGENDFRLLCYLYYPNDNRNLLDILLGKKETTPSGGRYSLQELKKGIAGDGALPDYMNRFISAFGENKNRFSETEWEARLTEAYFREAMNSGNGFLNRWMEFELNLKNLLLLMKNRKQQLPFAEFLMEANEMAAIMKQNPSVDLSTESAIDFMSGLSKIMETGNIVEQERKIDLLRWRKLEEMTFFNYFTVEAIMSFLIKLLIVERWAKLKHDNEATFLPSILSTYLEKIEMPETVNIQ</sequence>
<dbReference type="Proteomes" id="UP000250557">
    <property type="component" value="Chromosome"/>
</dbReference>
<name>A0AAE6JJN9_9SPHI</name>
<proteinExistence type="predicted"/>
<dbReference type="EMBL" id="CP043451">
    <property type="protein sequence ID" value="QEM07119.1"/>
    <property type="molecule type" value="Genomic_DNA"/>
</dbReference>
<organism evidence="1 2">
    <name type="scientific">Mucilaginibacter rubeus</name>
    <dbReference type="NCBI Taxonomy" id="2027860"/>
    <lineage>
        <taxon>Bacteria</taxon>
        <taxon>Pseudomonadati</taxon>
        <taxon>Bacteroidota</taxon>
        <taxon>Sphingobacteriia</taxon>
        <taxon>Sphingobacteriales</taxon>
        <taxon>Sphingobacteriaceae</taxon>
        <taxon>Mucilaginibacter</taxon>
    </lineage>
</organism>
<accession>A0AAE6JJN9</accession>